<dbReference type="Proteomes" id="UP000004688">
    <property type="component" value="Chromosome"/>
</dbReference>
<evidence type="ECO:0000256" key="3">
    <source>
        <dbReference type="ARBA" id="ARBA00023125"/>
    </source>
</evidence>
<dbReference type="Pfam" id="PF03466">
    <property type="entry name" value="LysR_substrate"/>
    <property type="match status" value="1"/>
</dbReference>
<name>M9RM04_9RHOB</name>
<keyword evidence="2" id="KW-0805">Transcription regulation</keyword>
<dbReference type="InterPro" id="IPR005119">
    <property type="entry name" value="LysR_subst-bd"/>
</dbReference>
<dbReference type="PANTHER" id="PTHR30427:SF1">
    <property type="entry name" value="TRANSCRIPTIONAL ACTIVATOR PROTEIN LYSR"/>
    <property type="match status" value="1"/>
</dbReference>
<evidence type="ECO:0000313" key="7">
    <source>
        <dbReference type="Proteomes" id="UP000004688"/>
    </source>
</evidence>
<dbReference type="eggNOG" id="COG0583">
    <property type="taxonomic scope" value="Bacteria"/>
</dbReference>
<accession>M9RM04</accession>
<dbReference type="OrthoDB" id="8479870at2"/>
<dbReference type="Gene3D" id="1.10.10.10">
    <property type="entry name" value="Winged helix-like DNA-binding domain superfamily/Winged helix DNA-binding domain"/>
    <property type="match status" value="1"/>
</dbReference>
<dbReference type="InterPro" id="IPR000847">
    <property type="entry name" value="LysR_HTH_N"/>
</dbReference>
<dbReference type="SUPFAM" id="SSF53850">
    <property type="entry name" value="Periplasmic binding protein-like II"/>
    <property type="match status" value="1"/>
</dbReference>
<evidence type="ECO:0000256" key="1">
    <source>
        <dbReference type="ARBA" id="ARBA00009437"/>
    </source>
</evidence>
<dbReference type="STRING" id="391616.OA238_c12460"/>
<comment type="similarity">
    <text evidence="1">Belongs to the LysR transcriptional regulatory family.</text>
</comment>
<evidence type="ECO:0000259" key="5">
    <source>
        <dbReference type="PROSITE" id="PS50931"/>
    </source>
</evidence>
<protein>
    <submittedName>
        <fullName evidence="6">LysR family transcriptional regulator</fullName>
    </submittedName>
</protein>
<keyword evidence="7" id="KW-1185">Reference proteome</keyword>
<dbReference type="FunFam" id="1.10.10.10:FF:000001">
    <property type="entry name" value="LysR family transcriptional regulator"/>
    <property type="match status" value="1"/>
</dbReference>
<keyword evidence="3" id="KW-0238">DNA-binding</keyword>
<reference evidence="6 7" key="1">
    <citation type="journal article" date="2013" name="PLoS ONE">
        <title>Poles Apart: Arctic and Antarctic Octadecabacter strains Share High Genome Plasticity and a New Type of Xanthorhodopsin.</title>
        <authorList>
            <person name="Vollmers J."/>
            <person name="Voget S."/>
            <person name="Dietrich S."/>
            <person name="Gollnow K."/>
            <person name="Smits M."/>
            <person name="Meyer K."/>
            <person name="Brinkhoff T."/>
            <person name="Simon M."/>
            <person name="Daniel R."/>
        </authorList>
    </citation>
    <scope>NUCLEOTIDE SEQUENCE [LARGE SCALE GENOMIC DNA]</scope>
    <source>
        <strain evidence="6 7">238</strain>
    </source>
</reference>
<keyword evidence="4" id="KW-0804">Transcription</keyword>
<dbReference type="GO" id="GO:0003700">
    <property type="term" value="F:DNA-binding transcription factor activity"/>
    <property type="evidence" value="ECO:0007669"/>
    <property type="project" value="InterPro"/>
</dbReference>
<proteinExistence type="inferred from homology"/>
<dbReference type="AlphaFoldDB" id="M9RM04"/>
<dbReference type="PRINTS" id="PR00039">
    <property type="entry name" value="HTHLYSR"/>
</dbReference>
<dbReference type="SUPFAM" id="SSF46785">
    <property type="entry name" value="Winged helix' DNA-binding domain"/>
    <property type="match status" value="1"/>
</dbReference>
<dbReference type="EMBL" id="CP003742">
    <property type="protein sequence ID" value="AGI71416.1"/>
    <property type="molecule type" value="Genomic_DNA"/>
</dbReference>
<evidence type="ECO:0000256" key="4">
    <source>
        <dbReference type="ARBA" id="ARBA00023163"/>
    </source>
</evidence>
<dbReference type="GO" id="GO:0043565">
    <property type="term" value="F:sequence-specific DNA binding"/>
    <property type="evidence" value="ECO:0007669"/>
    <property type="project" value="TreeGrafter"/>
</dbReference>
<dbReference type="PANTHER" id="PTHR30427">
    <property type="entry name" value="TRANSCRIPTIONAL ACTIVATOR PROTEIN LYSR"/>
    <property type="match status" value="1"/>
</dbReference>
<dbReference type="InterPro" id="IPR036390">
    <property type="entry name" value="WH_DNA-bd_sf"/>
</dbReference>
<dbReference type="KEGG" id="oar:OA238_c12460"/>
<evidence type="ECO:0000256" key="2">
    <source>
        <dbReference type="ARBA" id="ARBA00023015"/>
    </source>
</evidence>
<feature type="domain" description="HTH lysR-type" evidence="5">
    <location>
        <begin position="54"/>
        <end position="111"/>
    </location>
</feature>
<dbReference type="HOGENOM" id="CLU_039613_6_3_5"/>
<sequence>MESSLLRCTGSIPGLLFIDAMAEKFFVKIEYLKYNFQICDEFSIAGTGPKDASMNLKSLRVFVNVMEEGTLAQACRKLNLSQPAASRLIQILEAEFDIQLFHREKKRLIPTHEGETFYPEALRILASIDDLPGMFEQIAKDAAPPLRVICHPRLVEGLIVPAMAELIKRVPSVKVKLEVHPRRYLGRRILHGLFDVGIATLPLPDRNPTPRFLARTDMLVALPAAHPLAAKAVLTPGDVSGMAYVALEDTTNMRSLLDRELAKADEHLEVTHEMSTSLAACLLVKEGIGFTFTDAITVSPEDERGIAIRQWRPRVNIEFGYFVSDTKRPHRARDEFLSILKQICASRAETELD</sequence>
<dbReference type="PROSITE" id="PS50931">
    <property type="entry name" value="HTH_LYSR"/>
    <property type="match status" value="1"/>
</dbReference>
<evidence type="ECO:0000313" key="6">
    <source>
        <dbReference type="EMBL" id="AGI71416.1"/>
    </source>
</evidence>
<dbReference type="InterPro" id="IPR036388">
    <property type="entry name" value="WH-like_DNA-bd_sf"/>
</dbReference>
<dbReference type="GO" id="GO:0010628">
    <property type="term" value="P:positive regulation of gene expression"/>
    <property type="evidence" value="ECO:0007669"/>
    <property type="project" value="TreeGrafter"/>
</dbReference>
<organism evidence="6 7">
    <name type="scientific">Octadecabacter arcticus 238</name>
    <dbReference type="NCBI Taxonomy" id="391616"/>
    <lineage>
        <taxon>Bacteria</taxon>
        <taxon>Pseudomonadati</taxon>
        <taxon>Pseudomonadota</taxon>
        <taxon>Alphaproteobacteria</taxon>
        <taxon>Rhodobacterales</taxon>
        <taxon>Roseobacteraceae</taxon>
        <taxon>Octadecabacter</taxon>
    </lineage>
</organism>
<dbReference type="Pfam" id="PF00126">
    <property type="entry name" value="HTH_1"/>
    <property type="match status" value="1"/>
</dbReference>
<gene>
    <name evidence="6" type="ORF">OA238_c12460</name>
</gene>
<dbReference type="Gene3D" id="3.40.190.290">
    <property type="match status" value="1"/>
</dbReference>